<feature type="domain" description="Nitrite/Sulfite reductase ferredoxin-like" evidence="11">
    <location>
        <begin position="70"/>
        <end position="128"/>
    </location>
</feature>
<comment type="cofactor">
    <cofactor evidence="2">
        <name>[4Fe-4S] cluster</name>
        <dbReference type="ChEBI" id="CHEBI:49883"/>
    </cofactor>
</comment>
<accession>A0A8J4HEK6</accession>
<dbReference type="PANTHER" id="PTHR11493">
    <property type="entry name" value="SULFITE REDUCTASE [NADPH] SUBUNIT BETA-RELATED"/>
    <property type="match status" value="1"/>
</dbReference>
<keyword evidence="6" id="KW-0479">Metal-binding</keyword>
<evidence type="ECO:0000313" key="12">
    <source>
        <dbReference type="EMBL" id="HGC43965.1"/>
    </source>
</evidence>
<dbReference type="SUPFAM" id="SSF56014">
    <property type="entry name" value="Nitrite and sulphite reductase 4Fe-4S domain-like"/>
    <property type="match status" value="2"/>
</dbReference>
<dbReference type="PRINTS" id="PR00397">
    <property type="entry name" value="SIROHAEM"/>
</dbReference>
<dbReference type="GO" id="GO:0050311">
    <property type="term" value="F:sulfite reductase (ferredoxin) activity"/>
    <property type="evidence" value="ECO:0007669"/>
    <property type="project" value="TreeGrafter"/>
</dbReference>
<evidence type="ECO:0000256" key="4">
    <source>
        <dbReference type="ARBA" id="ARBA00022485"/>
    </source>
</evidence>
<dbReference type="NCBIfam" id="NF010029">
    <property type="entry name" value="PRK13504.1"/>
    <property type="match status" value="1"/>
</dbReference>
<evidence type="ECO:0000256" key="7">
    <source>
        <dbReference type="ARBA" id="ARBA00023002"/>
    </source>
</evidence>
<evidence type="ECO:0000256" key="3">
    <source>
        <dbReference type="ARBA" id="ARBA00010429"/>
    </source>
</evidence>
<dbReference type="InterPro" id="IPR006067">
    <property type="entry name" value="NO2/SO3_Rdtase_4Fe4S_dom"/>
</dbReference>
<comment type="cofactor">
    <cofactor evidence="1">
        <name>siroheme</name>
        <dbReference type="ChEBI" id="CHEBI:60052"/>
    </cofactor>
</comment>
<dbReference type="PROSITE" id="PS00365">
    <property type="entry name" value="NIR_SIR"/>
    <property type="match status" value="1"/>
</dbReference>
<dbReference type="PANTHER" id="PTHR11493:SF47">
    <property type="entry name" value="SULFITE REDUCTASE [NADPH] SUBUNIT BETA"/>
    <property type="match status" value="1"/>
</dbReference>
<evidence type="ECO:0000259" key="10">
    <source>
        <dbReference type="Pfam" id="PF01077"/>
    </source>
</evidence>
<evidence type="ECO:0000256" key="9">
    <source>
        <dbReference type="ARBA" id="ARBA00023014"/>
    </source>
</evidence>
<dbReference type="Gene3D" id="3.90.480.10">
    <property type="entry name" value="Sulfite Reductase Hemoprotein,Domain 2"/>
    <property type="match status" value="1"/>
</dbReference>
<comment type="similarity">
    <text evidence="3">Belongs to the nitrite and sulfite reductase 4Fe-4S domain family.</text>
</comment>
<gene>
    <name evidence="12" type="ORF">ENY07_12215</name>
</gene>
<evidence type="ECO:0000256" key="1">
    <source>
        <dbReference type="ARBA" id="ARBA00001929"/>
    </source>
</evidence>
<dbReference type="InterPro" id="IPR045169">
    <property type="entry name" value="NO2/SO3_Rdtase_4Fe4S_prot"/>
</dbReference>
<dbReference type="GO" id="GO:0016002">
    <property type="term" value="F:sulfite reductase activity"/>
    <property type="evidence" value="ECO:0007669"/>
    <property type="project" value="TreeGrafter"/>
</dbReference>
<evidence type="ECO:0000256" key="2">
    <source>
        <dbReference type="ARBA" id="ARBA00001966"/>
    </source>
</evidence>
<evidence type="ECO:0000256" key="6">
    <source>
        <dbReference type="ARBA" id="ARBA00022723"/>
    </source>
</evidence>
<dbReference type="EMBL" id="DTQM01000232">
    <property type="protein sequence ID" value="HGC43965.1"/>
    <property type="molecule type" value="Genomic_DNA"/>
</dbReference>
<dbReference type="Pfam" id="PF03460">
    <property type="entry name" value="NIR_SIR_ferr"/>
    <property type="match status" value="2"/>
</dbReference>
<keyword evidence="8" id="KW-0408">Iron</keyword>
<evidence type="ECO:0000256" key="8">
    <source>
        <dbReference type="ARBA" id="ARBA00023004"/>
    </source>
</evidence>
<dbReference type="InterPro" id="IPR005117">
    <property type="entry name" value="NiRdtase/SiRdtase_haem-b_fer"/>
</dbReference>
<keyword evidence="4" id="KW-0004">4Fe-4S</keyword>
<dbReference type="GO" id="GO:0046872">
    <property type="term" value="F:metal ion binding"/>
    <property type="evidence" value="ECO:0007669"/>
    <property type="project" value="UniProtKB-KW"/>
</dbReference>
<dbReference type="GO" id="GO:0051539">
    <property type="term" value="F:4 iron, 4 sulfur cluster binding"/>
    <property type="evidence" value="ECO:0007669"/>
    <property type="project" value="UniProtKB-KW"/>
</dbReference>
<dbReference type="GO" id="GO:0000103">
    <property type="term" value="P:sulfate assimilation"/>
    <property type="evidence" value="ECO:0007669"/>
    <property type="project" value="TreeGrafter"/>
</dbReference>
<keyword evidence="7" id="KW-0560">Oxidoreductase</keyword>
<dbReference type="Gene3D" id="3.30.413.10">
    <property type="entry name" value="Sulfite Reductase Hemoprotein, domain 1"/>
    <property type="match status" value="2"/>
</dbReference>
<dbReference type="InterPro" id="IPR045854">
    <property type="entry name" value="NO2/SO3_Rdtase_4Fe4S_sf"/>
</dbReference>
<organism evidence="12">
    <name type="scientific">Acidicaldus sp</name>
    <dbReference type="NCBI Taxonomy" id="1872105"/>
    <lineage>
        <taxon>Bacteria</taxon>
        <taxon>Pseudomonadati</taxon>
        <taxon>Pseudomonadota</taxon>
        <taxon>Alphaproteobacteria</taxon>
        <taxon>Acetobacterales</taxon>
        <taxon>Acetobacteraceae</taxon>
        <taxon>Acidicaldus</taxon>
    </lineage>
</organism>
<dbReference type="GO" id="GO:0020037">
    <property type="term" value="F:heme binding"/>
    <property type="evidence" value="ECO:0007669"/>
    <property type="project" value="InterPro"/>
</dbReference>
<dbReference type="InterPro" id="IPR006066">
    <property type="entry name" value="NO2/SO3_Rdtase_FeS/sirohaem_BS"/>
</dbReference>
<feature type="domain" description="Nitrite/sulphite reductase 4Fe-4S" evidence="10">
    <location>
        <begin position="168"/>
        <end position="322"/>
    </location>
</feature>
<evidence type="ECO:0000256" key="5">
    <source>
        <dbReference type="ARBA" id="ARBA00022617"/>
    </source>
</evidence>
<keyword evidence="9" id="KW-0411">Iron-sulfur</keyword>
<name>A0A8J4HEK6_9PROT</name>
<dbReference type="GO" id="GO:0009337">
    <property type="term" value="C:sulfite reductase complex (NADPH)"/>
    <property type="evidence" value="ECO:0007669"/>
    <property type="project" value="TreeGrafter"/>
</dbReference>
<protein>
    <submittedName>
        <fullName evidence="12">NADPH-dependent assimilatory sulfite reductase hemoprotein subunit</fullName>
    </submittedName>
</protein>
<proteinExistence type="inferred from homology"/>
<dbReference type="SUPFAM" id="SSF55124">
    <property type="entry name" value="Nitrite/Sulfite reductase N-terminal domain-like"/>
    <property type="match status" value="2"/>
</dbReference>
<sequence>MTLSLPPSGIERLKQASRFLRGDIAADLAAPGAEVSEASYNLLKFHGTYEQHDRDTATARKQRGEAKEFSFMVRVRMPGGMLTPAQYLALDALADDYANGTLRITTRQGVQFHGVIKGDLKPAIAAINRALLTTSAACGDVVRNITTTPAPRQDAIHRRLRSDARRLSEALLPASRAYHELFLDAAAQAELGAAPEAEPLYGPTYLPRKFKIGLAAPADNAIDVLTNDLGIIALHAGERLLGYNLALGGGLGMTHNKPATYPRLATPLACIAPDDLLRGVEAVIALQRDWGNRADRRRARLKYLLDDRGPAWVREKLAFYFGAPLAPPHPMPRLEVPEILGWHAQGDGRFWLGVPVPSGRIEDRPGCALRTALRDVIARFAAAPIMTPQQDILLADLAPDQRAPVEAVLRAHGVALAEDLTPLARWALACPALPTCGLALAEAERVRAPIVAAIAAALARYDLADERISLRITGCPNGCARPYAGDIGIVGRMPGHYALYVGGDFAGTRLSFKLLDKVAEADLAATLAPLFAAFAQTRQAGEGFGDFCNRLGADALLALGRASRAA</sequence>
<feature type="domain" description="Nitrite/Sulfite reductase ferredoxin-like" evidence="11">
    <location>
        <begin position="343"/>
        <end position="411"/>
    </location>
</feature>
<evidence type="ECO:0000259" key="11">
    <source>
        <dbReference type="Pfam" id="PF03460"/>
    </source>
</evidence>
<dbReference type="AlphaFoldDB" id="A0A8J4HEK6"/>
<keyword evidence="5" id="KW-0349">Heme</keyword>
<dbReference type="Pfam" id="PF01077">
    <property type="entry name" value="NIR_SIR"/>
    <property type="match status" value="1"/>
</dbReference>
<dbReference type="InterPro" id="IPR036136">
    <property type="entry name" value="Nit/Sulf_reduc_fer-like_dom_sf"/>
</dbReference>
<comment type="caution">
    <text evidence="12">The sequence shown here is derived from an EMBL/GenBank/DDBJ whole genome shotgun (WGS) entry which is preliminary data.</text>
</comment>
<reference evidence="12" key="1">
    <citation type="journal article" date="2020" name="mSystems">
        <title>Genome- and Community-Level Interaction Insights into Carbon Utilization and Element Cycling Functions of Hydrothermarchaeota in Hydrothermal Sediment.</title>
        <authorList>
            <person name="Zhou Z."/>
            <person name="Liu Y."/>
            <person name="Xu W."/>
            <person name="Pan J."/>
            <person name="Luo Z.H."/>
            <person name="Li M."/>
        </authorList>
    </citation>
    <scope>NUCLEOTIDE SEQUENCE</scope>
    <source>
        <strain evidence="12">SpSt-997</strain>
    </source>
</reference>